<reference evidence="2" key="1">
    <citation type="submission" date="2017-05" db="EMBL/GenBank/DDBJ databases">
        <authorList>
            <person name="Macchi M."/>
            <person name="Festa S."/>
            <person name="Coppotelli B.M."/>
            <person name="Morelli I.S."/>
        </authorList>
    </citation>
    <scope>NUCLEOTIDE SEQUENCE [LARGE SCALE GENOMIC DNA]</scope>
    <source>
        <strain evidence="2">I</strain>
    </source>
</reference>
<evidence type="ECO:0000313" key="2">
    <source>
        <dbReference type="Proteomes" id="UP000196655"/>
    </source>
</evidence>
<dbReference type="EMBL" id="NHON01000001">
    <property type="protein sequence ID" value="OWJ69072.1"/>
    <property type="molecule type" value="Genomic_DNA"/>
</dbReference>
<comment type="caution">
    <text evidence="1">The sequence shown here is derived from an EMBL/GenBank/DDBJ whole genome shotgun (WGS) entry which is preliminary data.</text>
</comment>
<dbReference type="AlphaFoldDB" id="A0A211ZUU2"/>
<dbReference type="RefSeq" id="WP_088149060.1">
    <property type="nucleotide sequence ID" value="NZ_NHON01000001.1"/>
</dbReference>
<keyword evidence="2" id="KW-1185">Reference proteome</keyword>
<evidence type="ECO:0000313" key="1">
    <source>
        <dbReference type="EMBL" id="OWJ69072.1"/>
    </source>
</evidence>
<dbReference type="Proteomes" id="UP000196655">
    <property type="component" value="Unassembled WGS sequence"/>
</dbReference>
<name>A0A211ZUU2_9PROT</name>
<protein>
    <recommendedName>
        <fullName evidence="3">Gluconate 2-dehydrogenase</fullName>
    </recommendedName>
</protein>
<gene>
    <name evidence="1" type="ORF">BWR60_00565</name>
</gene>
<evidence type="ECO:0008006" key="3">
    <source>
        <dbReference type="Google" id="ProtNLM"/>
    </source>
</evidence>
<dbReference type="OrthoDB" id="8400810at2"/>
<dbReference type="InterPro" id="IPR027056">
    <property type="entry name" value="Gluconate_2DH_su3"/>
</dbReference>
<dbReference type="Pfam" id="PF13618">
    <property type="entry name" value="Gluconate_2-dh3"/>
    <property type="match status" value="1"/>
</dbReference>
<proteinExistence type="predicted"/>
<sequence>MVQFTRRSILAATGAAPLAPRLFLGGTAAAALLGRPQPSSAQPVGDAALPPPAAGYLSLGPDEAGFVEALVDVMCPADGLTPSGVDCGLAVFIDRQLAGGFGKGDRLYMRGPWQQGKPQLGYQLPLTPEQFFKVGIAAADAACRQRFGKGFGELAEAEAEADGFLHDVAGGKVTDERVPLASWFNELVYPLFIQACFADPIYGGNAGKVFWKMIGYPGLPATHAQDMIDFRGKPYPGAAEPMSIADFS</sequence>
<accession>A0A211ZUU2</accession>
<organism evidence="1 2">
    <name type="scientific">Inquilinus limosus</name>
    <dbReference type="NCBI Taxonomy" id="171674"/>
    <lineage>
        <taxon>Bacteria</taxon>
        <taxon>Pseudomonadati</taxon>
        <taxon>Pseudomonadota</taxon>
        <taxon>Alphaproteobacteria</taxon>
        <taxon>Rhodospirillales</taxon>
        <taxon>Rhodospirillaceae</taxon>
        <taxon>Inquilinus</taxon>
    </lineage>
</organism>